<evidence type="ECO:0000313" key="2">
    <source>
        <dbReference type="Proteomes" id="UP000198553"/>
    </source>
</evidence>
<evidence type="ECO:0000313" key="1">
    <source>
        <dbReference type="EMBL" id="SEN72043.1"/>
    </source>
</evidence>
<sequence>MFGRRNEEKETIIAEILLSGQTLSFKLDKNETIKLVEDLEKVSYDFKKLNSIKLYHPDGRLKSVVNPLQISRIWFS</sequence>
<dbReference type="EMBL" id="FOBW01000018">
    <property type="protein sequence ID" value="SEN72043.1"/>
    <property type="molecule type" value="Genomic_DNA"/>
</dbReference>
<dbReference type="Proteomes" id="UP000198553">
    <property type="component" value="Unassembled WGS sequence"/>
</dbReference>
<proteinExistence type="predicted"/>
<dbReference type="RefSeq" id="WP_090749568.1">
    <property type="nucleotide sequence ID" value="NZ_FOBW01000018.1"/>
</dbReference>
<organism evidence="1 2">
    <name type="scientific">Mesobacillus persicus</name>
    <dbReference type="NCBI Taxonomy" id="930146"/>
    <lineage>
        <taxon>Bacteria</taxon>
        <taxon>Bacillati</taxon>
        <taxon>Bacillota</taxon>
        <taxon>Bacilli</taxon>
        <taxon>Bacillales</taxon>
        <taxon>Bacillaceae</taxon>
        <taxon>Mesobacillus</taxon>
    </lineage>
</organism>
<accession>A0A1H8ITU7</accession>
<dbReference type="OrthoDB" id="2889486at2"/>
<name>A0A1H8ITU7_9BACI</name>
<reference evidence="2" key="1">
    <citation type="submission" date="2016-10" db="EMBL/GenBank/DDBJ databases">
        <authorList>
            <person name="Varghese N."/>
            <person name="Submissions S."/>
        </authorList>
    </citation>
    <scope>NUCLEOTIDE SEQUENCE [LARGE SCALE GENOMIC DNA]</scope>
    <source>
        <strain evidence="2">B48,IBRC-M 10115,DSM 25386,CECT 8001</strain>
    </source>
</reference>
<keyword evidence="2" id="KW-1185">Reference proteome</keyword>
<dbReference type="AlphaFoldDB" id="A0A1H8ITU7"/>
<protein>
    <submittedName>
        <fullName evidence="1">Uncharacterized protein</fullName>
    </submittedName>
</protein>
<gene>
    <name evidence="1" type="ORF">SAMN05192533_11861</name>
</gene>